<dbReference type="InterPro" id="IPR024344">
    <property type="entry name" value="MDMPI_metal-binding"/>
</dbReference>
<feature type="compositionally biased region" description="Pro residues" evidence="1">
    <location>
        <begin position="234"/>
        <end position="246"/>
    </location>
</feature>
<dbReference type="NCBIfam" id="TIGR03083">
    <property type="entry name" value="maleylpyruvate isomerase family mycothiol-dependent enzyme"/>
    <property type="match status" value="1"/>
</dbReference>
<name>A0A4R5E687_9ACTN</name>
<organism evidence="3 4">
    <name type="scientific">Nonomuraea mesophila</name>
    <dbReference type="NCBI Taxonomy" id="2530382"/>
    <lineage>
        <taxon>Bacteria</taxon>
        <taxon>Bacillati</taxon>
        <taxon>Actinomycetota</taxon>
        <taxon>Actinomycetes</taxon>
        <taxon>Streptosporangiales</taxon>
        <taxon>Streptosporangiaceae</taxon>
        <taxon>Nonomuraea</taxon>
    </lineage>
</organism>
<sequence>MVVLSPLQAELSAESNRLLATAASLSDADLAAPSLLPGWTRGHVLAHLAQNAASHLNLLTWARTGVRTPQYTSLQARAAAIEAAAAHPAARHLADIEEGSARVAAAIRDLPAERWSAQVEGMRPPPHPAWYLLVRRMREIGFHHVDLDAGYGPADWPERFVTRELHDCRACLPREGGTVSEVVLRNPDGAIVARWPRLGSGPAVEGAPAAMLAWLTGRSRGEGVTLVPMGRLPTPSPAALPAPPPWLSATAPADLPATPPEDYP</sequence>
<evidence type="ECO:0000313" key="4">
    <source>
        <dbReference type="Proteomes" id="UP000295136"/>
    </source>
</evidence>
<gene>
    <name evidence="3" type="ORF">E1295_44525</name>
</gene>
<dbReference type="Gene3D" id="1.20.120.450">
    <property type="entry name" value="dinb family like domain"/>
    <property type="match status" value="1"/>
</dbReference>
<dbReference type="InterPro" id="IPR036527">
    <property type="entry name" value="SCP2_sterol-bd_dom_sf"/>
</dbReference>
<protein>
    <submittedName>
        <fullName evidence="3">Maleylpyruvate isomerase family mycothiol-dependent enzyme</fullName>
    </submittedName>
</protein>
<dbReference type="GO" id="GO:0046872">
    <property type="term" value="F:metal ion binding"/>
    <property type="evidence" value="ECO:0007669"/>
    <property type="project" value="InterPro"/>
</dbReference>
<dbReference type="Proteomes" id="UP000295136">
    <property type="component" value="Unassembled WGS sequence"/>
</dbReference>
<feature type="region of interest" description="Disordered" evidence="1">
    <location>
        <begin position="234"/>
        <end position="264"/>
    </location>
</feature>
<dbReference type="SUPFAM" id="SSF109854">
    <property type="entry name" value="DinB/YfiT-like putative metalloenzymes"/>
    <property type="match status" value="1"/>
</dbReference>
<evidence type="ECO:0000313" key="3">
    <source>
        <dbReference type="EMBL" id="TDE26316.1"/>
    </source>
</evidence>
<dbReference type="RefSeq" id="WP_132640851.1">
    <property type="nucleotide sequence ID" value="NZ_SMLD01000240.1"/>
</dbReference>
<dbReference type="SUPFAM" id="SSF55718">
    <property type="entry name" value="SCP-like"/>
    <property type="match status" value="1"/>
</dbReference>
<evidence type="ECO:0000259" key="2">
    <source>
        <dbReference type="Pfam" id="PF11716"/>
    </source>
</evidence>
<proteinExistence type="predicted"/>
<feature type="compositionally biased region" description="Low complexity" evidence="1">
    <location>
        <begin position="247"/>
        <end position="256"/>
    </location>
</feature>
<reference evidence="3 4" key="1">
    <citation type="submission" date="2019-03" db="EMBL/GenBank/DDBJ databases">
        <title>Draft genome sequences of novel Actinobacteria.</title>
        <authorList>
            <person name="Sahin N."/>
            <person name="Ay H."/>
            <person name="Saygin H."/>
        </authorList>
    </citation>
    <scope>NUCLEOTIDE SEQUENCE [LARGE SCALE GENOMIC DNA]</scope>
    <source>
        <strain evidence="3 4">6K102</strain>
    </source>
</reference>
<keyword evidence="3" id="KW-0413">Isomerase</keyword>
<dbReference type="Gene3D" id="3.30.1050.20">
    <property type="match status" value="1"/>
</dbReference>
<dbReference type="Pfam" id="PF11716">
    <property type="entry name" value="MDMPI_N"/>
    <property type="match status" value="1"/>
</dbReference>
<evidence type="ECO:0000256" key="1">
    <source>
        <dbReference type="SAM" id="MobiDB-lite"/>
    </source>
</evidence>
<keyword evidence="3" id="KW-0670">Pyruvate</keyword>
<dbReference type="InterPro" id="IPR017517">
    <property type="entry name" value="Maleyloyr_isom"/>
</dbReference>
<accession>A0A4R5E687</accession>
<dbReference type="EMBL" id="SMLD01000240">
    <property type="protein sequence ID" value="TDE26316.1"/>
    <property type="molecule type" value="Genomic_DNA"/>
</dbReference>
<comment type="caution">
    <text evidence="3">The sequence shown here is derived from an EMBL/GenBank/DDBJ whole genome shotgun (WGS) entry which is preliminary data.</text>
</comment>
<dbReference type="InterPro" id="IPR034660">
    <property type="entry name" value="DinB/YfiT-like"/>
</dbReference>
<dbReference type="AlphaFoldDB" id="A0A4R5E687"/>
<dbReference type="GO" id="GO:0016853">
    <property type="term" value="F:isomerase activity"/>
    <property type="evidence" value="ECO:0007669"/>
    <property type="project" value="UniProtKB-KW"/>
</dbReference>
<feature type="domain" description="Mycothiol-dependent maleylpyruvate isomerase metal-binding" evidence="2">
    <location>
        <begin position="12"/>
        <end position="147"/>
    </location>
</feature>
<keyword evidence="4" id="KW-1185">Reference proteome</keyword>